<dbReference type="Proteomes" id="UP000008783">
    <property type="component" value="Unassembled WGS sequence"/>
</dbReference>
<dbReference type="AlphaFoldDB" id="E3K9W2"/>
<dbReference type="GeneID" id="10536124"/>
<dbReference type="EMBL" id="DS178277">
    <property type="protein sequence ID" value="EFP80966.1"/>
    <property type="molecule type" value="Genomic_DNA"/>
</dbReference>
<gene>
    <name evidence="1" type="ORF">PGTG_07218</name>
</gene>
<dbReference type="RefSeq" id="XP_003325385.1">
    <property type="nucleotide sequence ID" value="XM_003325337.1"/>
</dbReference>
<evidence type="ECO:0000313" key="1">
    <source>
        <dbReference type="EMBL" id="EFP80966.1"/>
    </source>
</evidence>
<dbReference type="InParanoid" id="E3K9W2"/>
<evidence type="ECO:0000313" key="2">
    <source>
        <dbReference type="Proteomes" id="UP000008783"/>
    </source>
</evidence>
<dbReference type="KEGG" id="pgr:PGTG_07218"/>
<accession>E3K9W2</accession>
<proteinExistence type="predicted"/>
<sequence length="104" mass="11569">MTFLVKFGAGRTHPTREGTMIAWFGRQPGSAQPRKARFCKGPPSTLFSRRAIIARDPIETNHRNLKKRINVVLQCFDLAPRNSSISAFVLSLDIDQIKSSITAG</sequence>
<dbReference type="HOGENOM" id="CLU_2251391_0_0_1"/>
<protein>
    <submittedName>
        <fullName evidence="1">Uncharacterized protein</fullName>
    </submittedName>
</protein>
<organism evidence="1 2">
    <name type="scientific">Puccinia graminis f. sp. tritici (strain CRL 75-36-700-3 / race SCCL)</name>
    <name type="common">Black stem rust fungus</name>
    <dbReference type="NCBI Taxonomy" id="418459"/>
    <lineage>
        <taxon>Eukaryota</taxon>
        <taxon>Fungi</taxon>
        <taxon>Dikarya</taxon>
        <taxon>Basidiomycota</taxon>
        <taxon>Pucciniomycotina</taxon>
        <taxon>Pucciniomycetes</taxon>
        <taxon>Pucciniales</taxon>
        <taxon>Pucciniaceae</taxon>
        <taxon>Puccinia</taxon>
    </lineage>
</organism>
<reference key="1">
    <citation type="submission" date="2007-01" db="EMBL/GenBank/DDBJ databases">
        <title>The Genome Sequence of Puccinia graminis f. sp. tritici Strain CRL 75-36-700-3.</title>
        <authorList>
            <consortium name="The Broad Institute Genome Sequencing Platform"/>
            <person name="Birren B."/>
            <person name="Lander E."/>
            <person name="Galagan J."/>
            <person name="Nusbaum C."/>
            <person name="Devon K."/>
            <person name="Cuomo C."/>
            <person name="Jaffe D."/>
            <person name="Butler J."/>
            <person name="Alvarez P."/>
            <person name="Gnerre S."/>
            <person name="Grabherr M."/>
            <person name="Mauceli E."/>
            <person name="Brockman W."/>
            <person name="Young S."/>
            <person name="LaButti K."/>
            <person name="Sykes S."/>
            <person name="DeCaprio D."/>
            <person name="Crawford M."/>
            <person name="Koehrsen M."/>
            <person name="Engels R."/>
            <person name="Montgomery P."/>
            <person name="Pearson M."/>
            <person name="Howarth C."/>
            <person name="Larson L."/>
            <person name="White J."/>
            <person name="Zeng Q."/>
            <person name="Kodira C."/>
            <person name="Yandava C."/>
            <person name="Alvarado L."/>
            <person name="O'Leary S."/>
            <person name="Szabo L."/>
            <person name="Dean R."/>
            <person name="Schein J."/>
        </authorList>
    </citation>
    <scope>NUCLEOTIDE SEQUENCE</scope>
    <source>
        <strain>CRL 75-36-700-3</strain>
    </source>
</reference>
<reference evidence="2" key="2">
    <citation type="journal article" date="2011" name="Proc. Natl. Acad. Sci. U.S.A.">
        <title>Obligate biotrophy features unraveled by the genomic analysis of rust fungi.</title>
        <authorList>
            <person name="Duplessis S."/>
            <person name="Cuomo C.A."/>
            <person name="Lin Y.-C."/>
            <person name="Aerts A."/>
            <person name="Tisserant E."/>
            <person name="Veneault-Fourrey C."/>
            <person name="Joly D.L."/>
            <person name="Hacquard S."/>
            <person name="Amselem J."/>
            <person name="Cantarel B.L."/>
            <person name="Chiu R."/>
            <person name="Coutinho P.M."/>
            <person name="Feau N."/>
            <person name="Field M."/>
            <person name="Frey P."/>
            <person name="Gelhaye E."/>
            <person name="Goldberg J."/>
            <person name="Grabherr M.G."/>
            <person name="Kodira C.D."/>
            <person name="Kohler A."/>
            <person name="Kuees U."/>
            <person name="Lindquist E.A."/>
            <person name="Lucas S.M."/>
            <person name="Mago R."/>
            <person name="Mauceli E."/>
            <person name="Morin E."/>
            <person name="Murat C."/>
            <person name="Pangilinan J.L."/>
            <person name="Park R."/>
            <person name="Pearson M."/>
            <person name="Quesneville H."/>
            <person name="Rouhier N."/>
            <person name="Sakthikumar S."/>
            <person name="Salamov A.A."/>
            <person name="Schmutz J."/>
            <person name="Selles B."/>
            <person name="Shapiro H."/>
            <person name="Tanguay P."/>
            <person name="Tuskan G.A."/>
            <person name="Henrissat B."/>
            <person name="Van de Peer Y."/>
            <person name="Rouze P."/>
            <person name="Ellis J.G."/>
            <person name="Dodds P.N."/>
            <person name="Schein J.E."/>
            <person name="Zhong S."/>
            <person name="Hamelin R.C."/>
            <person name="Grigoriev I.V."/>
            <person name="Szabo L.J."/>
            <person name="Martin F."/>
        </authorList>
    </citation>
    <scope>NUCLEOTIDE SEQUENCE [LARGE SCALE GENOMIC DNA]</scope>
    <source>
        <strain evidence="2">CRL 75-36-700-3 / race SCCL</strain>
    </source>
</reference>
<name>E3K9W2_PUCGT</name>
<keyword evidence="2" id="KW-1185">Reference proteome</keyword>
<dbReference type="VEuPathDB" id="FungiDB:PGTG_07218"/>